<evidence type="ECO:0000313" key="3">
    <source>
        <dbReference type="Proteomes" id="UP000565078"/>
    </source>
</evidence>
<protein>
    <submittedName>
        <fullName evidence="2">Nucleotidyltransferase family protein</fullName>
    </submittedName>
</protein>
<dbReference type="AlphaFoldDB" id="A0A7J4IWN9"/>
<organism evidence="2 3">
    <name type="scientific">Candidatus Iainarchaeum sp</name>
    <dbReference type="NCBI Taxonomy" id="3101447"/>
    <lineage>
        <taxon>Archaea</taxon>
        <taxon>Candidatus Iainarchaeota</taxon>
        <taxon>Candidatus Iainarchaeia</taxon>
        <taxon>Candidatus Iainarchaeales</taxon>
        <taxon>Candidatus Iainarchaeaceae</taxon>
        <taxon>Candidatus Iainarchaeum</taxon>
    </lineage>
</organism>
<accession>A0A7J4IWN9</accession>
<comment type="caution">
    <text evidence="2">The sequence shown here is derived from an EMBL/GenBank/DDBJ whole genome shotgun (WGS) entry which is preliminary data.</text>
</comment>
<sequence>MKALILAAGYATRLWPLTKNKPKPMLEVKGKPIIEHIISTFSAIAEIDVVYVVTNEKFTPDFEEWAAAHKGRIPIKVINDMTTSNDDRKGAVGDMQYAIAEEKIDDALLVIAGDNLFEYKLADFYDFYKKKGSSVVAAKEMPGKDDVKEKFGVVEIDGSERVTGFEEKPLDPKTALAATACYIFTKDDVREIGKYIEGGNKPDNAGDFIKWLSGHKPVFAFVFREKWYDIGSFESLGKAREEFNG</sequence>
<proteinExistence type="predicted"/>
<evidence type="ECO:0000313" key="2">
    <source>
        <dbReference type="EMBL" id="HIH09234.1"/>
    </source>
</evidence>
<dbReference type="EMBL" id="DUGC01000021">
    <property type="protein sequence ID" value="HIH09234.1"/>
    <property type="molecule type" value="Genomic_DNA"/>
</dbReference>
<dbReference type="Gene3D" id="3.90.550.10">
    <property type="entry name" value="Spore Coat Polysaccharide Biosynthesis Protein SpsA, Chain A"/>
    <property type="match status" value="1"/>
</dbReference>
<evidence type="ECO:0000259" key="1">
    <source>
        <dbReference type="Pfam" id="PF00483"/>
    </source>
</evidence>
<dbReference type="CDD" id="cd04181">
    <property type="entry name" value="NTP_transferase"/>
    <property type="match status" value="1"/>
</dbReference>
<feature type="domain" description="Nucleotidyl transferase" evidence="1">
    <location>
        <begin position="2"/>
        <end position="241"/>
    </location>
</feature>
<dbReference type="SUPFAM" id="SSF53448">
    <property type="entry name" value="Nucleotide-diphospho-sugar transferases"/>
    <property type="match status" value="1"/>
</dbReference>
<name>A0A7J4IWN9_9ARCH</name>
<dbReference type="PANTHER" id="PTHR42883:SF2">
    <property type="entry name" value="THYMIDYLYLTRANSFERASE"/>
    <property type="match status" value="1"/>
</dbReference>
<dbReference type="InterPro" id="IPR029044">
    <property type="entry name" value="Nucleotide-diphossugar_trans"/>
</dbReference>
<gene>
    <name evidence="2" type="ORF">HA254_01035</name>
</gene>
<keyword evidence="2" id="KW-0808">Transferase</keyword>
<dbReference type="InterPro" id="IPR005835">
    <property type="entry name" value="NTP_transferase_dom"/>
</dbReference>
<dbReference type="PANTHER" id="PTHR42883">
    <property type="entry name" value="GLUCOSE-1-PHOSPHATE THYMIDYLTRANSFERASE"/>
    <property type="match status" value="1"/>
</dbReference>
<dbReference type="GO" id="GO:0016740">
    <property type="term" value="F:transferase activity"/>
    <property type="evidence" value="ECO:0007669"/>
    <property type="project" value="UniProtKB-KW"/>
</dbReference>
<dbReference type="Pfam" id="PF00483">
    <property type="entry name" value="NTP_transferase"/>
    <property type="match status" value="1"/>
</dbReference>
<dbReference type="Proteomes" id="UP000565078">
    <property type="component" value="Unassembled WGS sequence"/>
</dbReference>
<reference evidence="3" key="1">
    <citation type="journal article" date="2020" name="bioRxiv">
        <title>A rank-normalized archaeal taxonomy based on genome phylogeny resolves widespread incomplete and uneven classifications.</title>
        <authorList>
            <person name="Rinke C."/>
            <person name="Chuvochina M."/>
            <person name="Mussig A.J."/>
            <person name="Chaumeil P.-A."/>
            <person name="Waite D.W."/>
            <person name="Whitman W.B."/>
            <person name="Parks D.H."/>
            <person name="Hugenholtz P."/>
        </authorList>
    </citation>
    <scope>NUCLEOTIDE SEQUENCE [LARGE SCALE GENOMIC DNA]</scope>
</reference>